<comment type="caution">
    <text evidence="1">The sequence shown here is derived from an EMBL/GenBank/DDBJ whole genome shotgun (WGS) entry which is preliminary data.</text>
</comment>
<dbReference type="EMBL" id="ASPP01030972">
    <property type="protein sequence ID" value="ETO03989.1"/>
    <property type="molecule type" value="Genomic_DNA"/>
</dbReference>
<protein>
    <submittedName>
        <fullName evidence="1">Uncharacterized protein</fullName>
    </submittedName>
</protein>
<evidence type="ECO:0000313" key="1">
    <source>
        <dbReference type="EMBL" id="ETO03989.1"/>
    </source>
</evidence>
<sequence>MCIWDDFFFFAKTGVDTVGDWLQLLNDELGTNYTVKQVNTVFGINVTSNDTMQTFLTDVSQSVLNESLSDIVSVDLRLVNYTCTNHTTTINNQTMTNVTCANVSDIILTVSIRDVLVLTYDIVFLQNSTTIPWENVTLGQIQQVFLNYLFIIIAIGKETDRGVHNIFNE</sequence>
<dbReference type="AlphaFoldDB" id="X6LQU7"/>
<gene>
    <name evidence="1" type="ORF">RFI_33413</name>
</gene>
<name>X6LQU7_RETFI</name>
<reference evidence="1 2" key="1">
    <citation type="journal article" date="2013" name="Curr. Biol.">
        <title>The Genome of the Foraminiferan Reticulomyxa filosa.</title>
        <authorList>
            <person name="Glockner G."/>
            <person name="Hulsmann N."/>
            <person name="Schleicher M."/>
            <person name="Noegel A.A."/>
            <person name="Eichinger L."/>
            <person name="Gallinger C."/>
            <person name="Pawlowski J."/>
            <person name="Sierra R."/>
            <person name="Euteneuer U."/>
            <person name="Pillet L."/>
            <person name="Moustafa A."/>
            <person name="Platzer M."/>
            <person name="Groth M."/>
            <person name="Szafranski K."/>
            <person name="Schliwa M."/>
        </authorList>
    </citation>
    <scope>NUCLEOTIDE SEQUENCE [LARGE SCALE GENOMIC DNA]</scope>
</reference>
<dbReference type="Proteomes" id="UP000023152">
    <property type="component" value="Unassembled WGS sequence"/>
</dbReference>
<accession>X6LQU7</accession>
<evidence type="ECO:0000313" key="2">
    <source>
        <dbReference type="Proteomes" id="UP000023152"/>
    </source>
</evidence>
<proteinExistence type="predicted"/>
<organism evidence="1 2">
    <name type="scientific">Reticulomyxa filosa</name>
    <dbReference type="NCBI Taxonomy" id="46433"/>
    <lineage>
        <taxon>Eukaryota</taxon>
        <taxon>Sar</taxon>
        <taxon>Rhizaria</taxon>
        <taxon>Retaria</taxon>
        <taxon>Foraminifera</taxon>
        <taxon>Monothalamids</taxon>
        <taxon>Reticulomyxidae</taxon>
        <taxon>Reticulomyxa</taxon>
    </lineage>
</organism>
<keyword evidence="2" id="KW-1185">Reference proteome</keyword>